<organism evidence="5 6">
    <name type="scientific">Aminobacter niigataensis</name>
    <dbReference type="NCBI Taxonomy" id="83265"/>
    <lineage>
        <taxon>Bacteria</taxon>
        <taxon>Pseudomonadati</taxon>
        <taxon>Pseudomonadota</taxon>
        <taxon>Alphaproteobacteria</taxon>
        <taxon>Hyphomicrobiales</taxon>
        <taxon>Phyllobacteriaceae</taxon>
        <taxon>Aminobacter</taxon>
    </lineage>
</organism>
<keyword evidence="6" id="KW-1185">Reference proteome</keyword>
<keyword evidence="2" id="KW-0238">DNA-binding</keyword>
<proteinExistence type="predicted"/>
<gene>
    <name evidence="5" type="ORF">GGQ99_000234</name>
</gene>
<evidence type="ECO:0000256" key="2">
    <source>
        <dbReference type="ARBA" id="ARBA00023125"/>
    </source>
</evidence>
<dbReference type="InterPro" id="IPR050204">
    <property type="entry name" value="AraC_XylS_family_regulators"/>
</dbReference>
<dbReference type="InterPro" id="IPR018060">
    <property type="entry name" value="HTH_AraC"/>
</dbReference>
<dbReference type="SMART" id="SM00342">
    <property type="entry name" value="HTH_ARAC"/>
    <property type="match status" value="1"/>
</dbReference>
<dbReference type="PANTHER" id="PTHR46796:SF6">
    <property type="entry name" value="ARAC SUBFAMILY"/>
    <property type="match status" value="1"/>
</dbReference>
<reference evidence="5 6" key="1">
    <citation type="submission" date="2020-08" db="EMBL/GenBank/DDBJ databases">
        <title>Genomic Encyclopedia of Type Strains, Phase IV (KMG-IV): sequencing the most valuable type-strain genomes for metagenomic binning, comparative biology and taxonomic classification.</title>
        <authorList>
            <person name="Goeker M."/>
        </authorList>
    </citation>
    <scope>NUCLEOTIDE SEQUENCE [LARGE SCALE GENOMIC DNA]</scope>
    <source>
        <strain evidence="5 6">DSM 7050</strain>
    </source>
</reference>
<dbReference type="InterPro" id="IPR009057">
    <property type="entry name" value="Homeodomain-like_sf"/>
</dbReference>
<accession>A0ABR6KVG5</accession>
<dbReference type="EMBL" id="JACHOT010000001">
    <property type="protein sequence ID" value="MBB4648512.1"/>
    <property type="molecule type" value="Genomic_DNA"/>
</dbReference>
<sequence>MFDPHLGDFMNEAGLLATLKFDTRELPVEHQFEAWRSFHASVIDVSISPEARQGFIFEQQIWDLGKLAFTTSYMPGPKVPRRWHHLGKDPLDHWCLVLPESAMHAAQDQNVPRRQVHFRSLGRPYDGAAADSSVSTVYIPRDLLRPLAGVLDKHPGSVSPDGLGGLLADFLISFERRLPHIPGHEVPKAIEAMRAMISACLAPTADRVAEAHGHIAATMLERARQMIHNELQAPDLGPDKLCRQLGLSRSKLYVLFEPLHGVARYIQRQRLLAAYKELSDPNSMTSIARIAERLCFADAATFSRSFRSEMGCAPSEVRAAAAVGLPMSPKRLPLKLLNQVVSLGEILQYLQV</sequence>
<dbReference type="Pfam" id="PF12833">
    <property type="entry name" value="HTH_18"/>
    <property type="match status" value="1"/>
</dbReference>
<comment type="caution">
    <text evidence="5">The sequence shown here is derived from an EMBL/GenBank/DDBJ whole genome shotgun (WGS) entry which is preliminary data.</text>
</comment>
<evidence type="ECO:0000313" key="5">
    <source>
        <dbReference type="EMBL" id="MBB4648512.1"/>
    </source>
</evidence>
<evidence type="ECO:0000256" key="3">
    <source>
        <dbReference type="ARBA" id="ARBA00023163"/>
    </source>
</evidence>
<dbReference type="RefSeq" id="WP_183260088.1">
    <property type="nucleotide sequence ID" value="NZ_BAAAVZ010000008.1"/>
</dbReference>
<name>A0ABR6KVG5_9HYPH</name>
<protein>
    <submittedName>
        <fullName evidence="5">AraC-like DNA-binding protein</fullName>
    </submittedName>
</protein>
<keyword evidence="1" id="KW-0805">Transcription regulation</keyword>
<dbReference type="SUPFAM" id="SSF46689">
    <property type="entry name" value="Homeodomain-like"/>
    <property type="match status" value="1"/>
</dbReference>
<evidence type="ECO:0000259" key="4">
    <source>
        <dbReference type="PROSITE" id="PS01124"/>
    </source>
</evidence>
<dbReference type="Proteomes" id="UP000539538">
    <property type="component" value="Unassembled WGS sequence"/>
</dbReference>
<evidence type="ECO:0000313" key="6">
    <source>
        <dbReference type="Proteomes" id="UP000539538"/>
    </source>
</evidence>
<dbReference type="PANTHER" id="PTHR46796">
    <property type="entry name" value="HTH-TYPE TRANSCRIPTIONAL ACTIVATOR RHAS-RELATED"/>
    <property type="match status" value="1"/>
</dbReference>
<dbReference type="Gene3D" id="1.10.10.60">
    <property type="entry name" value="Homeodomain-like"/>
    <property type="match status" value="1"/>
</dbReference>
<evidence type="ECO:0000256" key="1">
    <source>
        <dbReference type="ARBA" id="ARBA00023015"/>
    </source>
</evidence>
<dbReference type="PROSITE" id="PS01124">
    <property type="entry name" value="HTH_ARAC_FAMILY_2"/>
    <property type="match status" value="1"/>
</dbReference>
<keyword evidence="3" id="KW-0804">Transcription</keyword>
<feature type="domain" description="HTH araC/xylS-type" evidence="4">
    <location>
        <begin position="221"/>
        <end position="320"/>
    </location>
</feature>